<evidence type="ECO:0000313" key="9">
    <source>
        <dbReference type="Proteomes" id="UP000063429"/>
    </source>
</evidence>
<dbReference type="Gene3D" id="3.10.20.310">
    <property type="entry name" value="membrane protein fhac"/>
    <property type="match status" value="1"/>
</dbReference>
<dbReference type="RefSeq" id="WP_053195791.1">
    <property type="nucleotide sequence ID" value="NZ_CP011409.1"/>
</dbReference>
<dbReference type="InterPro" id="IPR005565">
    <property type="entry name" value="Hemolysn_activator_HlyB_C"/>
</dbReference>
<feature type="domain" description="Haemolysin activator HlyB C-terminal" evidence="6">
    <location>
        <begin position="232"/>
        <end position="547"/>
    </location>
</feature>
<keyword evidence="2" id="KW-0812">Transmembrane</keyword>
<dbReference type="Gene3D" id="2.40.160.50">
    <property type="entry name" value="membrane protein fhac: a member of the omp85/tpsb transporter family"/>
    <property type="match status" value="1"/>
</dbReference>
<dbReference type="Pfam" id="PF08479">
    <property type="entry name" value="POTRA_2"/>
    <property type="match status" value="1"/>
</dbReference>
<keyword evidence="1" id="KW-1134">Transmembrane beta strand</keyword>
<evidence type="ECO:0000259" key="6">
    <source>
        <dbReference type="Pfam" id="PF03865"/>
    </source>
</evidence>
<dbReference type="Pfam" id="PF03865">
    <property type="entry name" value="ShlB"/>
    <property type="match status" value="1"/>
</dbReference>
<evidence type="ECO:0000256" key="4">
    <source>
        <dbReference type="SAM" id="MobiDB-lite"/>
    </source>
</evidence>
<keyword evidence="5" id="KW-0732">Signal</keyword>
<dbReference type="Proteomes" id="UP000063429">
    <property type="component" value="Chromosome"/>
</dbReference>
<name>A0ABM5UYV2_9BURK</name>
<feature type="chain" id="PRO_5046098500" evidence="5">
    <location>
        <begin position="32"/>
        <end position="1026"/>
    </location>
</feature>
<sequence length="1026" mass="109785">MNKPRFAAQRRQMLALQVMTMLAAAPLAAQAQTPAPPSSGSIFDANRQQLAPADRERLQTQEQPRGRVQIEKETQDADDASTPTAAPQAAVNVQVIGFTLSGNSAIDDARLQAELQEFIGRELDFNGLRRAASKITNLYRERGYIVARAYLPAQEIRDGQIAIAVREGVIGQVSADTDNNVRLNPAVLQRYLDELQPGTVIRESELEGALLRLSDLAGVSVRAVLRPSAQAGATDIVIRISEMTAITSRVSIDNYGNYYTGANRLSANINLNDALGLGESFGINTQNSFEGLRIAGLSFSMPVGAGGVSIGASVAELQYNIGKNLKDAQASGSAKVSSFFVNDALYRSRKANVNLSLAAEFRHFQDITAATAVAKSARFWSATLYGDWRDNLLGAQGNNIWSLRHGRGQLDKETANDAALDAITSRAAGNYSKSNVSFSRLQQLGGGYSLLAAVSAQFANKNLDASEKMSLGGPNGVRAYPVGEAAGDEGVLGRIELRKLIGRFGTLGNSVVEAALFADAGRVTVNKNPWDSSENHQSRSGYGVGVNIYNKDLVFNAAAAYSPGVNPSTEQRNARRLWVSVSGSPQAFSAFGSDTTGKGEDFEEPETAFVIYGSLGLVPEYVRRDGATPAAPADQSKLATPNGRNMPGFWRVRDNVSYIGAHSGIQLYDQWKFLWQLEMGLSLNYTNRSAEAVPDWTHSQDLRNTGVAFNHPSAGTLMYGRWDTPMKESTTSFDPFQGLTSAAHYNIIGSPGFVTSITKNSGPVGDAINSNNDDAAFNRRQDGLIGYWSPKLYGFQLKLAYSNNSMKAASDVDTGYLYGGSLSYENGGFSAVFAAEQHINYFGIASLGRDARGVGSSTHVTAGTSSSDFSFRYGVAYDFGKTKISLIADDLSYSESGVVNTSTTSTDLSNYRRRAYMLGISHQIGALELRASAAKALAGDCSMIGGSSAGNNVKCSTDGMGATSQAVGFSYKYSKQTRFFGQYVILRNEALANYNYAVSGVLGATGLSAGVGTTIRALGVGFNYTF</sequence>
<evidence type="ECO:0000259" key="7">
    <source>
        <dbReference type="Pfam" id="PF08479"/>
    </source>
</evidence>
<evidence type="ECO:0000256" key="1">
    <source>
        <dbReference type="ARBA" id="ARBA00022452"/>
    </source>
</evidence>
<keyword evidence="9" id="KW-1185">Reference proteome</keyword>
<feature type="signal peptide" evidence="5">
    <location>
        <begin position="1"/>
        <end position="31"/>
    </location>
</feature>
<organism evidence="8 9">
    <name type="scientific">Herbaspirillum hiltneri N3</name>
    <dbReference type="NCBI Taxonomy" id="1262470"/>
    <lineage>
        <taxon>Bacteria</taxon>
        <taxon>Pseudomonadati</taxon>
        <taxon>Pseudomonadota</taxon>
        <taxon>Betaproteobacteria</taxon>
        <taxon>Burkholderiales</taxon>
        <taxon>Oxalobacteraceae</taxon>
        <taxon>Herbaspirillum</taxon>
    </lineage>
</organism>
<evidence type="ECO:0000256" key="5">
    <source>
        <dbReference type="SAM" id="SignalP"/>
    </source>
</evidence>
<dbReference type="InterPro" id="IPR033900">
    <property type="entry name" value="Gram_neg_porin_domain"/>
</dbReference>
<feature type="compositionally biased region" description="Basic and acidic residues" evidence="4">
    <location>
        <begin position="53"/>
        <end position="75"/>
    </location>
</feature>
<dbReference type="Gene3D" id="2.40.160.10">
    <property type="entry name" value="Porin"/>
    <property type="match status" value="1"/>
</dbReference>
<accession>A0ABM5UYV2</accession>
<dbReference type="InterPro" id="IPR023614">
    <property type="entry name" value="Porin_dom_sf"/>
</dbReference>
<feature type="region of interest" description="Disordered" evidence="4">
    <location>
        <begin position="52"/>
        <end position="86"/>
    </location>
</feature>
<feature type="domain" description="Polypeptide-transport-associated ShlB-type" evidence="7">
    <location>
        <begin position="97"/>
        <end position="168"/>
    </location>
</feature>
<evidence type="ECO:0000313" key="8">
    <source>
        <dbReference type="EMBL" id="AKZ62284.1"/>
    </source>
</evidence>
<dbReference type="PANTHER" id="PTHR34597">
    <property type="entry name" value="SLR1661 PROTEIN"/>
    <property type="match status" value="1"/>
</dbReference>
<reference evidence="9" key="1">
    <citation type="journal article" date="2015" name="Genome Announc.">
        <title>Complete Genome Sequence of Herbaspirillum hiltneri N3 (DSM 17495), Isolated from Surface-Sterilized Wheat Roots.</title>
        <authorList>
            <person name="Guizelini D."/>
            <person name="Saizaki P.M."/>
            <person name="Coimbra N.A."/>
            <person name="Weiss V.A."/>
            <person name="Faoro H."/>
            <person name="Sfeir M.Z."/>
            <person name="Baura V.A."/>
            <person name="Monteiro R.A."/>
            <person name="Chubatsu L.S."/>
            <person name="Souza E.M."/>
            <person name="Cruz L.M."/>
            <person name="Pedrosa F.O."/>
            <person name="Raittz R.T."/>
            <person name="Marchaukoski J.N."/>
            <person name="Steffens M.B."/>
        </authorList>
    </citation>
    <scope>NUCLEOTIDE SEQUENCE [LARGE SCALE GENOMIC DNA]</scope>
    <source>
        <strain evidence="9">N3</strain>
    </source>
</reference>
<dbReference type="EMBL" id="CP011409">
    <property type="protein sequence ID" value="AKZ62284.1"/>
    <property type="molecule type" value="Genomic_DNA"/>
</dbReference>
<keyword evidence="3" id="KW-0998">Cell outer membrane</keyword>
<evidence type="ECO:0000256" key="2">
    <source>
        <dbReference type="ARBA" id="ARBA00022692"/>
    </source>
</evidence>
<dbReference type="PANTHER" id="PTHR34597:SF1">
    <property type="entry name" value="HEME_HEMOPEXIN TRANSPORTER PROTEIN HUXB"/>
    <property type="match status" value="1"/>
</dbReference>
<protein>
    <submittedName>
        <fullName evidence="8">Hemin-binding protein</fullName>
    </submittedName>
</protein>
<dbReference type="InterPro" id="IPR051544">
    <property type="entry name" value="TPS_OM_transporter"/>
</dbReference>
<dbReference type="InterPro" id="IPR013686">
    <property type="entry name" value="Polypept-transport_assoc_ShlB"/>
</dbReference>
<dbReference type="CDD" id="cd00342">
    <property type="entry name" value="gram_neg_porins"/>
    <property type="match status" value="1"/>
</dbReference>
<proteinExistence type="predicted"/>
<evidence type="ECO:0000256" key="3">
    <source>
        <dbReference type="ARBA" id="ARBA00023237"/>
    </source>
</evidence>
<dbReference type="SUPFAM" id="SSF56935">
    <property type="entry name" value="Porins"/>
    <property type="match status" value="1"/>
</dbReference>
<keyword evidence="1" id="KW-0472">Membrane</keyword>
<gene>
    <name evidence="8" type="ORF">F506_06035</name>
</gene>